<dbReference type="InterPro" id="IPR000164">
    <property type="entry name" value="Histone_H3/CENP-A"/>
</dbReference>
<feature type="compositionally biased region" description="Low complexity" evidence="2">
    <location>
        <begin position="54"/>
        <end position="67"/>
    </location>
</feature>
<name>A0A0K9PYM4_ZOSMR</name>
<feature type="compositionally biased region" description="Basic and acidic residues" evidence="2">
    <location>
        <begin position="68"/>
        <end position="87"/>
    </location>
</feature>
<accession>A0A0K9PYM4</accession>
<gene>
    <name evidence="4" type="ORF">ZOSMA_14G00990</name>
</gene>
<feature type="compositionally biased region" description="Polar residues" evidence="2">
    <location>
        <begin position="35"/>
        <end position="49"/>
    </location>
</feature>
<dbReference type="AlphaFoldDB" id="A0A0K9PYM4"/>
<dbReference type="STRING" id="29655.A0A0K9PYM4"/>
<dbReference type="GO" id="GO:0046982">
    <property type="term" value="F:protein heterodimerization activity"/>
    <property type="evidence" value="ECO:0007669"/>
    <property type="project" value="InterPro"/>
</dbReference>
<feature type="compositionally biased region" description="Basic residues" evidence="2">
    <location>
        <begin position="1"/>
        <end position="17"/>
    </location>
</feature>
<evidence type="ECO:0000313" key="4">
    <source>
        <dbReference type="EMBL" id="KMZ73335.1"/>
    </source>
</evidence>
<dbReference type="InterPro" id="IPR009072">
    <property type="entry name" value="Histone-fold"/>
</dbReference>
<sequence>MARTKHFSNRPRRRRRGTVIPAEPQIPSLPEENIAEQSQQSTPPQQNVQGPLRTGTTTSPPSQPQKTSMKEKVKQKAKKSKEEPEKQRKPHRYKPGTVALREIRKYQKSTDLLIPSAPFIRNVREITQIYSTEVNRWTAEALLALQDATEDHVTQLFGDAYLCALHSKRVTLMRKDLELARRIGGMRYR</sequence>
<proteinExistence type="inferred from homology"/>
<dbReference type="SMART" id="SM00428">
    <property type="entry name" value="H3"/>
    <property type="match status" value="1"/>
</dbReference>
<comment type="similarity">
    <text evidence="1">Belongs to the histone H3 family.</text>
</comment>
<dbReference type="EMBL" id="LFYR01000585">
    <property type="protein sequence ID" value="KMZ73335.1"/>
    <property type="molecule type" value="Genomic_DNA"/>
</dbReference>
<dbReference type="InterPro" id="IPR007125">
    <property type="entry name" value="H2A/H2B/H3"/>
</dbReference>
<dbReference type="FunFam" id="1.10.20.10:FF:000088">
    <property type="entry name" value="Histone H3-like centromeric protein CSE4"/>
    <property type="match status" value="1"/>
</dbReference>
<dbReference type="GO" id="GO:0030527">
    <property type="term" value="F:structural constituent of chromatin"/>
    <property type="evidence" value="ECO:0007669"/>
    <property type="project" value="InterPro"/>
</dbReference>
<dbReference type="PANTHER" id="PTHR45810:SF1">
    <property type="entry name" value="HISTONE H3-LIKE CENTROMERIC PROTEIN A"/>
    <property type="match status" value="1"/>
</dbReference>
<dbReference type="PRINTS" id="PR00622">
    <property type="entry name" value="HISTONEH3"/>
</dbReference>
<dbReference type="CDD" id="cd22911">
    <property type="entry name" value="HFD_H3"/>
    <property type="match status" value="1"/>
</dbReference>
<comment type="caution">
    <text evidence="4">The sequence shown here is derived from an EMBL/GenBank/DDBJ whole genome shotgun (WGS) entry which is preliminary data.</text>
</comment>
<dbReference type="Pfam" id="PF00125">
    <property type="entry name" value="Histone"/>
    <property type="match status" value="1"/>
</dbReference>
<reference evidence="5" key="1">
    <citation type="journal article" date="2016" name="Nature">
        <title>The genome of the seagrass Zostera marina reveals angiosperm adaptation to the sea.</title>
        <authorList>
            <person name="Olsen J.L."/>
            <person name="Rouze P."/>
            <person name="Verhelst B."/>
            <person name="Lin Y.-C."/>
            <person name="Bayer T."/>
            <person name="Collen J."/>
            <person name="Dattolo E."/>
            <person name="De Paoli E."/>
            <person name="Dittami S."/>
            <person name="Maumus F."/>
            <person name="Michel G."/>
            <person name="Kersting A."/>
            <person name="Lauritano C."/>
            <person name="Lohaus R."/>
            <person name="Toepel M."/>
            <person name="Tonon T."/>
            <person name="Vanneste K."/>
            <person name="Amirebrahimi M."/>
            <person name="Brakel J."/>
            <person name="Bostroem C."/>
            <person name="Chovatia M."/>
            <person name="Grimwood J."/>
            <person name="Jenkins J.W."/>
            <person name="Jueterbock A."/>
            <person name="Mraz A."/>
            <person name="Stam W.T."/>
            <person name="Tice H."/>
            <person name="Bornberg-Bauer E."/>
            <person name="Green P.J."/>
            <person name="Pearson G.A."/>
            <person name="Procaccini G."/>
            <person name="Duarte C.M."/>
            <person name="Schmutz J."/>
            <person name="Reusch T.B.H."/>
            <person name="Van de Peer Y."/>
        </authorList>
    </citation>
    <scope>NUCLEOTIDE SEQUENCE [LARGE SCALE GENOMIC DNA]</scope>
    <source>
        <strain evidence="5">cv. Finnish</strain>
    </source>
</reference>
<dbReference type="PANTHER" id="PTHR45810">
    <property type="entry name" value="HISTONE H3.2"/>
    <property type="match status" value="1"/>
</dbReference>
<dbReference type="Proteomes" id="UP000036987">
    <property type="component" value="Unassembled WGS sequence"/>
</dbReference>
<evidence type="ECO:0000259" key="3">
    <source>
        <dbReference type="Pfam" id="PF00125"/>
    </source>
</evidence>
<evidence type="ECO:0000313" key="5">
    <source>
        <dbReference type="Proteomes" id="UP000036987"/>
    </source>
</evidence>
<protein>
    <submittedName>
        <fullName evidence="4">Histone H3-like centromeric protein HTR12</fullName>
    </submittedName>
</protein>
<keyword evidence="5" id="KW-1185">Reference proteome</keyword>
<evidence type="ECO:0000256" key="1">
    <source>
        <dbReference type="ARBA" id="ARBA00010343"/>
    </source>
</evidence>
<evidence type="ECO:0000256" key="2">
    <source>
        <dbReference type="SAM" id="MobiDB-lite"/>
    </source>
</evidence>
<feature type="domain" description="Core Histone H2A/H2B/H3" evidence="3">
    <location>
        <begin position="95"/>
        <end position="183"/>
    </location>
</feature>
<dbReference type="GO" id="GO:0005634">
    <property type="term" value="C:nucleus"/>
    <property type="evidence" value="ECO:0000318"/>
    <property type="project" value="GO_Central"/>
</dbReference>
<dbReference type="SUPFAM" id="SSF47113">
    <property type="entry name" value="Histone-fold"/>
    <property type="match status" value="1"/>
</dbReference>
<feature type="region of interest" description="Disordered" evidence="2">
    <location>
        <begin position="1"/>
        <end position="95"/>
    </location>
</feature>
<organism evidence="4 5">
    <name type="scientific">Zostera marina</name>
    <name type="common">Eelgrass</name>
    <dbReference type="NCBI Taxonomy" id="29655"/>
    <lineage>
        <taxon>Eukaryota</taxon>
        <taxon>Viridiplantae</taxon>
        <taxon>Streptophyta</taxon>
        <taxon>Embryophyta</taxon>
        <taxon>Tracheophyta</taxon>
        <taxon>Spermatophyta</taxon>
        <taxon>Magnoliopsida</taxon>
        <taxon>Liliopsida</taxon>
        <taxon>Zosteraceae</taxon>
        <taxon>Zostera</taxon>
    </lineage>
</organism>
<dbReference type="OrthoDB" id="842664at2759"/>
<dbReference type="GO" id="GO:0000786">
    <property type="term" value="C:nucleosome"/>
    <property type="evidence" value="ECO:0007669"/>
    <property type="project" value="InterPro"/>
</dbReference>
<dbReference type="Gene3D" id="1.10.20.10">
    <property type="entry name" value="Histone, subunit A"/>
    <property type="match status" value="1"/>
</dbReference>
<dbReference type="GO" id="GO:0003677">
    <property type="term" value="F:DNA binding"/>
    <property type="evidence" value="ECO:0007669"/>
    <property type="project" value="InterPro"/>
</dbReference>